<feature type="compositionally biased region" description="Basic and acidic residues" evidence="1">
    <location>
        <begin position="317"/>
        <end position="329"/>
    </location>
</feature>
<keyword evidence="2" id="KW-0472">Membrane</keyword>
<evidence type="ECO:0000313" key="4">
    <source>
        <dbReference type="WBParaSite" id="jg11459"/>
    </source>
</evidence>
<evidence type="ECO:0000256" key="2">
    <source>
        <dbReference type="SAM" id="Phobius"/>
    </source>
</evidence>
<protein>
    <submittedName>
        <fullName evidence="4">Uncharacterized protein</fullName>
    </submittedName>
</protein>
<dbReference type="Proteomes" id="UP000887574">
    <property type="component" value="Unplaced"/>
</dbReference>
<dbReference type="AlphaFoldDB" id="A0A915CRK9"/>
<feature type="compositionally biased region" description="Basic and acidic residues" evidence="1">
    <location>
        <begin position="97"/>
        <end position="108"/>
    </location>
</feature>
<feature type="compositionally biased region" description="Basic and acidic residues" evidence="1">
    <location>
        <begin position="55"/>
        <end position="70"/>
    </location>
</feature>
<evidence type="ECO:0000313" key="3">
    <source>
        <dbReference type="Proteomes" id="UP000887574"/>
    </source>
</evidence>
<keyword evidence="2" id="KW-1133">Transmembrane helix</keyword>
<feature type="compositionally biased region" description="Basic and acidic residues" evidence="1">
    <location>
        <begin position="136"/>
        <end position="151"/>
    </location>
</feature>
<name>A0A915CRK9_9BILA</name>
<accession>A0A915CRK9</accession>
<keyword evidence="2" id="KW-0812">Transmembrane</keyword>
<sequence>MESIYSPDEMLEIKSAKFKLSAVIRIVAVCQFAFFTLFTLSGCCKNKKDRTISTKEEVAGKDPIGRKKLEPSNPIQNGVTTDQKKDVPAAAAQPSSVEEKVVPKEIPLDAKGQQIAKGVKRRKNDYPTMGDVNSDWDEKTDGDEKKVENNEKLPSLNQPEPISKETKEKSASQDPVSKGKEEVKAKQPVKDKSESKGKEEVKEKSSRAAPNPKDKQRAEKKKDVPAEKKKKTEPKDAPVAAVPAAKPILKITPATAVPSVEKVKKKTSDDQDKSEKKDEPKAASTKEFSFKEGKTQEESQKTESQMGPSIVSVIKNDANDASDKKDNSSKKANAGKAEDIKQSDEGEEN</sequence>
<proteinExistence type="predicted"/>
<keyword evidence="3" id="KW-1185">Reference proteome</keyword>
<feature type="compositionally biased region" description="Basic and acidic residues" evidence="1">
    <location>
        <begin position="288"/>
        <end position="301"/>
    </location>
</feature>
<feature type="compositionally biased region" description="Low complexity" evidence="1">
    <location>
        <begin position="237"/>
        <end position="247"/>
    </location>
</feature>
<feature type="compositionally biased region" description="Basic and acidic residues" evidence="1">
    <location>
        <begin position="162"/>
        <end position="227"/>
    </location>
</feature>
<reference evidence="4" key="1">
    <citation type="submission" date="2022-11" db="UniProtKB">
        <authorList>
            <consortium name="WormBaseParasite"/>
        </authorList>
    </citation>
    <scope>IDENTIFICATION</scope>
</reference>
<feature type="region of interest" description="Disordered" evidence="1">
    <location>
        <begin position="55"/>
        <end position="349"/>
    </location>
</feature>
<evidence type="ECO:0000256" key="1">
    <source>
        <dbReference type="SAM" id="MobiDB-lite"/>
    </source>
</evidence>
<feature type="compositionally biased region" description="Basic and acidic residues" evidence="1">
    <location>
        <begin position="336"/>
        <end position="349"/>
    </location>
</feature>
<dbReference type="WBParaSite" id="jg11459">
    <property type="protein sequence ID" value="jg11459"/>
    <property type="gene ID" value="jg11459"/>
</dbReference>
<organism evidence="3 4">
    <name type="scientific">Ditylenchus dipsaci</name>
    <dbReference type="NCBI Taxonomy" id="166011"/>
    <lineage>
        <taxon>Eukaryota</taxon>
        <taxon>Metazoa</taxon>
        <taxon>Ecdysozoa</taxon>
        <taxon>Nematoda</taxon>
        <taxon>Chromadorea</taxon>
        <taxon>Rhabditida</taxon>
        <taxon>Tylenchina</taxon>
        <taxon>Tylenchomorpha</taxon>
        <taxon>Sphaerularioidea</taxon>
        <taxon>Anguinidae</taxon>
        <taxon>Anguininae</taxon>
        <taxon>Ditylenchus</taxon>
    </lineage>
</organism>
<feature type="transmembrane region" description="Helical" evidence="2">
    <location>
        <begin position="20"/>
        <end position="40"/>
    </location>
</feature>
<feature type="compositionally biased region" description="Basic and acidic residues" evidence="1">
    <location>
        <begin position="266"/>
        <end position="281"/>
    </location>
</feature>